<dbReference type="InterPro" id="IPR007160">
    <property type="entry name" value="DUF362"/>
</dbReference>
<dbReference type="STRING" id="883.DvMF_2714"/>
<dbReference type="Pfam" id="PF04015">
    <property type="entry name" value="DUF362"/>
    <property type="match status" value="1"/>
</dbReference>
<dbReference type="OrthoDB" id="9785671at2"/>
<feature type="signal peptide" evidence="1">
    <location>
        <begin position="1"/>
        <end position="25"/>
    </location>
</feature>
<protein>
    <recommendedName>
        <fullName evidence="2">DUF362 domain-containing protein</fullName>
    </recommendedName>
</protein>
<dbReference type="AlphaFoldDB" id="B8DIZ2"/>
<sequence>MRRRDFLKWQMSGALWLAAGAGLSAAPPALSPLSFLLRGPGEAQAAQTATGETDGTPDVAVVKGAPAAATHACVGMLGGMGRFVKTGQKVVIKPNMSFASAASLGTNTHPEVVAALVRMCRDAGAASVLVLDNPLAPAEQCIARSGIRVACAEFGDIVQAPTAERFYRELDIDGAQQMTANTFMRDALDADVLIAAPTAKSHSSTGVSLGLKGMMGLIRQRGVMHSRYDLDTAIVDLNTRLRAALTVIDGTYVLSTGGPGGPGKVLQENTVIASADPVAADACAVESFEWYGRRFAARQVSHIRLAHERGLGSMDLAARAITRITL</sequence>
<dbReference type="eggNOG" id="COG2006">
    <property type="taxonomic scope" value="Bacteria"/>
</dbReference>
<keyword evidence="1" id="KW-0732">Signal</keyword>
<dbReference type="EMBL" id="CP001197">
    <property type="protein sequence ID" value="ACL09653.1"/>
    <property type="molecule type" value="Genomic_DNA"/>
</dbReference>
<organism evidence="3">
    <name type="scientific">Nitratidesulfovibrio vulgaris (strain DSM 19637 / Miyazaki F)</name>
    <name type="common">Desulfovibrio vulgaris</name>
    <dbReference type="NCBI Taxonomy" id="883"/>
    <lineage>
        <taxon>Bacteria</taxon>
        <taxon>Pseudomonadati</taxon>
        <taxon>Thermodesulfobacteriota</taxon>
        <taxon>Desulfovibrionia</taxon>
        <taxon>Desulfovibrionales</taxon>
        <taxon>Desulfovibrionaceae</taxon>
        <taxon>Nitratidesulfovibrio</taxon>
    </lineage>
</organism>
<proteinExistence type="predicted"/>
<gene>
    <name evidence="3" type="ordered locus">DvMF_2714</name>
</gene>
<accession>B8DIZ2</accession>
<dbReference type="KEGG" id="dvm:DvMF_2714"/>
<feature type="chain" id="PRO_5002867330" description="DUF362 domain-containing protein" evidence="1">
    <location>
        <begin position="26"/>
        <end position="326"/>
    </location>
</feature>
<reference evidence="3" key="1">
    <citation type="submission" date="2008-10" db="EMBL/GenBank/DDBJ databases">
        <title>Complete sequence of Desulfovibrio vulgaris str. 'Miyazaki F'.</title>
        <authorList>
            <person name="Lucas S."/>
            <person name="Copeland A."/>
            <person name="Lapidus A."/>
            <person name="Glavina del Rio T."/>
            <person name="Dalin E."/>
            <person name="Tice H."/>
            <person name="Bruce D."/>
            <person name="Goodwin L."/>
            <person name="Pitluck S."/>
            <person name="Sims D."/>
            <person name="Brettin T."/>
            <person name="Detter J.C."/>
            <person name="Han C."/>
            <person name="Larimer F."/>
            <person name="Land M."/>
            <person name="Hauser L."/>
            <person name="Kyrpides N."/>
            <person name="Mikhailova N."/>
            <person name="Hazen T.C."/>
            <person name="Richardson P."/>
        </authorList>
    </citation>
    <scope>NUCLEOTIDE SEQUENCE</scope>
    <source>
        <strain evidence="3">Miyazaki F</strain>
    </source>
</reference>
<evidence type="ECO:0000313" key="3">
    <source>
        <dbReference type="EMBL" id="ACL09653.1"/>
    </source>
</evidence>
<dbReference type="HOGENOM" id="CLU_044970_0_0_7"/>
<name>B8DIZ2_NITV9</name>
<feature type="domain" description="DUF362" evidence="2">
    <location>
        <begin position="90"/>
        <end position="285"/>
    </location>
</feature>
<evidence type="ECO:0000259" key="2">
    <source>
        <dbReference type="Pfam" id="PF04015"/>
    </source>
</evidence>
<evidence type="ECO:0000256" key="1">
    <source>
        <dbReference type="SAM" id="SignalP"/>
    </source>
</evidence>